<dbReference type="EMBL" id="WPIK01000001">
    <property type="protein sequence ID" value="MVN20192.1"/>
    <property type="molecule type" value="Genomic_DNA"/>
</dbReference>
<dbReference type="Pfam" id="PF18480">
    <property type="entry name" value="DUF5615"/>
    <property type="match status" value="1"/>
</dbReference>
<dbReference type="AlphaFoldDB" id="A0A7K1SS99"/>
<organism evidence="2 3">
    <name type="scientific">Mucilaginibacter arboris</name>
    <dbReference type="NCBI Taxonomy" id="2682090"/>
    <lineage>
        <taxon>Bacteria</taxon>
        <taxon>Pseudomonadati</taxon>
        <taxon>Bacteroidota</taxon>
        <taxon>Sphingobacteriia</taxon>
        <taxon>Sphingobacteriales</taxon>
        <taxon>Sphingobacteriaceae</taxon>
        <taxon>Mucilaginibacter</taxon>
    </lineage>
</organism>
<comment type="caution">
    <text evidence="2">The sequence shown here is derived from an EMBL/GenBank/DDBJ whole genome shotgun (WGS) entry which is preliminary data.</text>
</comment>
<name>A0A7K1SS99_9SPHI</name>
<protein>
    <recommendedName>
        <fullName evidence="1">DUF5615 domain-containing protein</fullName>
    </recommendedName>
</protein>
<evidence type="ECO:0000259" key="1">
    <source>
        <dbReference type="Pfam" id="PF18480"/>
    </source>
</evidence>
<feature type="domain" description="DUF5615" evidence="1">
    <location>
        <begin position="8"/>
        <end position="116"/>
    </location>
</feature>
<sequence>MLPECWEIWLDVQISPIIAKWMAEHTGLIVKSSFILGFQSMTDLAIYQKAKAQGKVIIVSKDADFTEIVTRLGSPPKLINLKIGNCDNRTLWHFLRNYIDAAIKMLAESDVNIIEIE</sequence>
<reference evidence="2 3" key="1">
    <citation type="submission" date="2019-12" db="EMBL/GenBank/DDBJ databases">
        <title>Mucilaginibacter sp. HMF7410 genome sequencing and assembly.</title>
        <authorList>
            <person name="Kang H."/>
            <person name="Cha I."/>
            <person name="Kim H."/>
            <person name="Joh K."/>
        </authorList>
    </citation>
    <scope>NUCLEOTIDE SEQUENCE [LARGE SCALE GENOMIC DNA]</scope>
    <source>
        <strain evidence="2 3">HMF7410</strain>
    </source>
</reference>
<proteinExistence type="predicted"/>
<accession>A0A7K1SS99</accession>
<dbReference type="Proteomes" id="UP000462014">
    <property type="component" value="Unassembled WGS sequence"/>
</dbReference>
<evidence type="ECO:0000313" key="3">
    <source>
        <dbReference type="Proteomes" id="UP000462014"/>
    </source>
</evidence>
<evidence type="ECO:0000313" key="2">
    <source>
        <dbReference type="EMBL" id="MVN20192.1"/>
    </source>
</evidence>
<dbReference type="RefSeq" id="WP_157563350.1">
    <property type="nucleotide sequence ID" value="NZ_WPIK01000001.1"/>
</dbReference>
<keyword evidence="3" id="KW-1185">Reference proteome</keyword>
<dbReference type="InterPro" id="IPR041049">
    <property type="entry name" value="DUF5615"/>
</dbReference>
<gene>
    <name evidence="2" type="ORF">GO621_01410</name>
</gene>